<evidence type="ECO:0000256" key="1">
    <source>
        <dbReference type="ARBA" id="ARBA00022679"/>
    </source>
</evidence>
<evidence type="ECO:0000313" key="5">
    <source>
        <dbReference type="EMBL" id="UYQ72470.1"/>
    </source>
</evidence>
<dbReference type="Gene3D" id="3.40.630.30">
    <property type="match status" value="1"/>
</dbReference>
<evidence type="ECO:0000256" key="2">
    <source>
        <dbReference type="ARBA" id="ARBA00023315"/>
    </source>
</evidence>
<dbReference type="SUPFAM" id="SSF55729">
    <property type="entry name" value="Acyl-CoA N-acyltransferases (Nat)"/>
    <property type="match status" value="1"/>
</dbReference>
<dbReference type="PANTHER" id="PTHR43792:SF8">
    <property type="entry name" value="[RIBOSOMAL PROTEIN US5]-ALANINE N-ACETYLTRANSFERASE"/>
    <property type="match status" value="1"/>
</dbReference>
<accession>A0ABY6IRY3</accession>
<dbReference type="Proteomes" id="UP001163882">
    <property type="component" value="Chromosome"/>
</dbReference>
<organism evidence="5 6">
    <name type="scientific">Pelagibacterium flavum</name>
    <dbReference type="NCBI Taxonomy" id="2984530"/>
    <lineage>
        <taxon>Bacteria</taxon>
        <taxon>Pseudomonadati</taxon>
        <taxon>Pseudomonadota</taxon>
        <taxon>Alphaproteobacteria</taxon>
        <taxon>Hyphomicrobiales</taxon>
        <taxon>Devosiaceae</taxon>
        <taxon>Pelagibacterium</taxon>
    </lineage>
</organism>
<sequence length="182" mass="20830">MAEQPEIRTRRLILRRPRLRDAPRIASLLNNFEVTKNLARVPYPYTINMAVDWLMRQKREWTPDSITFAVCDPRQGVMGFCGMHKEGHDAEIGYWLGQPYWGKGYMTEATAAVIEWYFSTTGANRLVSGVFHFNAASLAIQNKLGFVQTGIGKRICLAQNTDIDHIETELTRDAFYKALETL</sequence>
<dbReference type="RefSeq" id="WP_264226103.1">
    <property type="nucleotide sequence ID" value="NZ_CP107716.1"/>
</dbReference>
<keyword evidence="1" id="KW-0808">Transferase</keyword>
<gene>
    <name evidence="5" type="ORF">OF122_01370</name>
</gene>
<proteinExistence type="inferred from homology"/>
<evidence type="ECO:0000313" key="6">
    <source>
        <dbReference type="Proteomes" id="UP001163882"/>
    </source>
</evidence>
<feature type="domain" description="N-acetyltransferase" evidence="4">
    <location>
        <begin position="12"/>
        <end position="173"/>
    </location>
</feature>
<name>A0ABY6IRY3_9HYPH</name>
<dbReference type="PROSITE" id="PS51186">
    <property type="entry name" value="GNAT"/>
    <property type="match status" value="1"/>
</dbReference>
<dbReference type="PANTHER" id="PTHR43792">
    <property type="entry name" value="GNAT FAMILY, PUTATIVE (AFU_ORTHOLOGUE AFUA_3G00765)-RELATED-RELATED"/>
    <property type="match status" value="1"/>
</dbReference>
<evidence type="ECO:0000259" key="4">
    <source>
        <dbReference type="PROSITE" id="PS51186"/>
    </source>
</evidence>
<keyword evidence="2" id="KW-0012">Acyltransferase</keyword>
<protein>
    <submittedName>
        <fullName evidence="5">GNAT family N-acetyltransferase</fullName>
    </submittedName>
</protein>
<comment type="similarity">
    <text evidence="3">Belongs to the acetyltransferase family. RimJ subfamily.</text>
</comment>
<evidence type="ECO:0000256" key="3">
    <source>
        <dbReference type="ARBA" id="ARBA00038502"/>
    </source>
</evidence>
<reference evidence="5" key="1">
    <citation type="submission" date="2022-10" db="EMBL/GenBank/DDBJ databases">
        <title>YIM 151497 complete genome.</title>
        <authorList>
            <person name="Chen X."/>
        </authorList>
    </citation>
    <scope>NUCLEOTIDE SEQUENCE</scope>
    <source>
        <strain evidence="5">YIM 151497</strain>
    </source>
</reference>
<keyword evidence="6" id="KW-1185">Reference proteome</keyword>
<dbReference type="InterPro" id="IPR000182">
    <property type="entry name" value="GNAT_dom"/>
</dbReference>
<dbReference type="Pfam" id="PF13302">
    <property type="entry name" value="Acetyltransf_3"/>
    <property type="match status" value="1"/>
</dbReference>
<dbReference type="EMBL" id="CP107716">
    <property type="protein sequence ID" value="UYQ72470.1"/>
    <property type="molecule type" value="Genomic_DNA"/>
</dbReference>
<dbReference type="InterPro" id="IPR051531">
    <property type="entry name" value="N-acetyltransferase"/>
</dbReference>
<dbReference type="InterPro" id="IPR016181">
    <property type="entry name" value="Acyl_CoA_acyltransferase"/>
</dbReference>